<name>A0A0M3JVV4_ANISI</name>
<sequence>MHTRPLWREVCRDRVARFEEGRIYVLEEKSRHLQGQIGHIPSGQFACDEIRRVSIRIGLTSHSRLH</sequence>
<dbReference type="AlphaFoldDB" id="A0A0M3JVV4"/>
<evidence type="ECO:0000313" key="1">
    <source>
        <dbReference type="EMBL" id="VDK45935.1"/>
    </source>
</evidence>
<evidence type="ECO:0000313" key="2">
    <source>
        <dbReference type="Proteomes" id="UP000267096"/>
    </source>
</evidence>
<gene>
    <name evidence="1" type="ORF">ASIM_LOCUS11837</name>
</gene>
<reference evidence="3" key="1">
    <citation type="submission" date="2017-02" db="UniProtKB">
        <authorList>
            <consortium name="WormBaseParasite"/>
        </authorList>
    </citation>
    <scope>IDENTIFICATION</scope>
</reference>
<protein>
    <submittedName>
        <fullName evidence="3">Transposase</fullName>
    </submittedName>
</protein>
<accession>A0A0M3JVV4</accession>
<proteinExistence type="predicted"/>
<reference evidence="1 2" key="2">
    <citation type="submission" date="2018-11" db="EMBL/GenBank/DDBJ databases">
        <authorList>
            <consortium name="Pathogen Informatics"/>
        </authorList>
    </citation>
    <scope>NUCLEOTIDE SEQUENCE [LARGE SCALE GENOMIC DNA]</scope>
</reference>
<dbReference type="Proteomes" id="UP000267096">
    <property type="component" value="Unassembled WGS sequence"/>
</dbReference>
<evidence type="ECO:0000313" key="3">
    <source>
        <dbReference type="WBParaSite" id="ASIM_0001237101-mRNA-1"/>
    </source>
</evidence>
<dbReference type="WBParaSite" id="ASIM_0001237101-mRNA-1">
    <property type="protein sequence ID" value="ASIM_0001237101-mRNA-1"/>
    <property type="gene ID" value="ASIM_0001237101"/>
</dbReference>
<organism evidence="3">
    <name type="scientific">Anisakis simplex</name>
    <name type="common">Herring worm</name>
    <dbReference type="NCBI Taxonomy" id="6269"/>
    <lineage>
        <taxon>Eukaryota</taxon>
        <taxon>Metazoa</taxon>
        <taxon>Ecdysozoa</taxon>
        <taxon>Nematoda</taxon>
        <taxon>Chromadorea</taxon>
        <taxon>Rhabditida</taxon>
        <taxon>Spirurina</taxon>
        <taxon>Ascaridomorpha</taxon>
        <taxon>Ascaridoidea</taxon>
        <taxon>Anisakidae</taxon>
        <taxon>Anisakis</taxon>
        <taxon>Anisakis simplex complex</taxon>
    </lineage>
</organism>
<keyword evidence="2" id="KW-1185">Reference proteome</keyword>
<dbReference type="EMBL" id="UYRR01031107">
    <property type="protein sequence ID" value="VDK45935.1"/>
    <property type="molecule type" value="Genomic_DNA"/>
</dbReference>